<keyword evidence="3" id="KW-0336">GPI-anchor</keyword>
<dbReference type="GO" id="GO:0098552">
    <property type="term" value="C:side of membrane"/>
    <property type="evidence" value="ECO:0007669"/>
    <property type="project" value="UniProtKB-KW"/>
</dbReference>
<dbReference type="InterPro" id="IPR012946">
    <property type="entry name" value="X8"/>
</dbReference>
<comment type="subcellular location">
    <subcellularLocation>
        <location evidence="1">Cell membrane</location>
        <topology evidence="1">Lipid-anchor</topology>
        <topology evidence="1">GPI-anchor</topology>
    </subcellularLocation>
</comment>
<evidence type="ECO:0000256" key="5">
    <source>
        <dbReference type="ARBA" id="ARBA00023136"/>
    </source>
</evidence>
<evidence type="ECO:0000259" key="10">
    <source>
        <dbReference type="SMART" id="SM00768"/>
    </source>
</evidence>
<dbReference type="PANTHER" id="PTHR31044">
    <property type="entry name" value="BETA-1,3 GLUCANASE"/>
    <property type="match status" value="1"/>
</dbReference>
<dbReference type="InterPro" id="IPR044788">
    <property type="entry name" value="X8_dom_prot"/>
</dbReference>
<evidence type="ECO:0000256" key="7">
    <source>
        <dbReference type="ARBA" id="ARBA00023180"/>
    </source>
</evidence>
<keyword evidence="6" id="KW-1015">Disulfide bond</keyword>
<evidence type="ECO:0000256" key="8">
    <source>
        <dbReference type="ARBA" id="ARBA00023288"/>
    </source>
</evidence>
<keyword evidence="7" id="KW-0325">Glycoprotein</keyword>
<dbReference type="Pfam" id="PF07983">
    <property type="entry name" value="X8"/>
    <property type="match status" value="1"/>
</dbReference>
<evidence type="ECO:0000313" key="11">
    <source>
        <dbReference type="EMBL" id="RVW93834.1"/>
    </source>
</evidence>
<feature type="compositionally biased region" description="Pro residues" evidence="9">
    <location>
        <begin position="217"/>
        <end position="229"/>
    </location>
</feature>
<dbReference type="SMART" id="SM00768">
    <property type="entry name" value="X8"/>
    <property type="match status" value="1"/>
</dbReference>
<dbReference type="GO" id="GO:0005886">
    <property type="term" value="C:plasma membrane"/>
    <property type="evidence" value="ECO:0007669"/>
    <property type="project" value="UniProtKB-SubCell"/>
</dbReference>
<keyword evidence="8" id="KW-0449">Lipoprotein</keyword>
<feature type="region of interest" description="Disordered" evidence="9">
    <location>
        <begin position="207"/>
        <end position="233"/>
    </location>
</feature>
<dbReference type="EMBL" id="QGNW01000126">
    <property type="protein sequence ID" value="RVW93834.1"/>
    <property type="molecule type" value="Genomic_DNA"/>
</dbReference>
<dbReference type="AlphaFoldDB" id="A0A438IAW6"/>
<dbReference type="PANTHER" id="PTHR31044:SF28">
    <property type="entry name" value="CARBOHYDRATE-BINDING X8 DOMAIN SUPERFAMILY PROTEIN"/>
    <property type="match status" value="1"/>
</dbReference>
<protein>
    <submittedName>
        <fullName evidence="11">PLASMODESMATA CALLOSE-BINDING PROTEIN 3</fullName>
    </submittedName>
</protein>
<dbReference type="FunFam" id="1.20.58.1040:FF:000001">
    <property type="entry name" value="Glucan endo-1,3-beta-glucosidase 4"/>
    <property type="match status" value="1"/>
</dbReference>
<keyword evidence="2" id="KW-1003">Cell membrane</keyword>
<dbReference type="Gene3D" id="1.20.58.1040">
    <property type="match status" value="1"/>
</dbReference>
<feature type="domain" description="X8" evidence="10">
    <location>
        <begin position="264"/>
        <end position="344"/>
    </location>
</feature>
<sequence>MATTHYLSCAHCTSPLLSYPLPLIYICNPTSVSLVGFECFCSLEQKMERRGGSIRLCILALYVSFLVISSSHHCDAKRAMRTLRGSKHSSLIKKLNVKRLDGDVSMLDSRKTNTQPYGVSSPFSLPPFDSLGPIPLPDTAPPFCPPPSPVGVIPGSPEYTPNPIPPEAFPGPNPNPPVIFPAPNPNPPETVPSRILIHLRFPPNYRPSPGGPGGFVPSPPHYVPTPRGPGGPGGFVPTPPFQPPVVFPPPTVPPPPHKGPNFPLWCVAKPTVPDPIIEEAMNYACGSGADCASIGSSGSCFQPDTLFAHASYAFNSYWQRTKVAGGTCDFGGTAMLVSVDPSRL</sequence>
<evidence type="ECO:0000256" key="6">
    <source>
        <dbReference type="ARBA" id="ARBA00023157"/>
    </source>
</evidence>
<comment type="caution">
    <text evidence="11">The sequence shown here is derived from an EMBL/GenBank/DDBJ whole genome shotgun (WGS) entry which is preliminary data.</text>
</comment>
<evidence type="ECO:0000256" key="3">
    <source>
        <dbReference type="ARBA" id="ARBA00022622"/>
    </source>
</evidence>
<keyword evidence="5" id="KW-0472">Membrane</keyword>
<dbReference type="Proteomes" id="UP000288805">
    <property type="component" value="Unassembled WGS sequence"/>
</dbReference>
<reference evidence="11 12" key="1">
    <citation type="journal article" date="2018" name="PLoS Genet.">
        <title>Population sequencing reveals clonal diversity and ancestral inbreeding in the grapevine cultivar Chardonnay.</title>
        <authorList>
            <person name="Roach M.J."/>
            <person name="Johnson D.L."/>
            <person name="Bohlmann J."/>
            <person name="van Vuuren H.J."/>
            <person name="Jones S.J."/>
            <person name="Pretorius I.S."/>
            <person name="Schmidt S.A."/>
            <person name="Borneman A.R."/>
        </authorList>
    </citation>
    <scope>NUCLEOTIDE SEQUENCE [LARGE SCALE GENOMIC DNA]</scope>
    <source>
        <strain evidence="12">cv. Chardonnay</strain>
        <tissue evidence="11">Leaf</tissue>
    </source>
</reference>
<keyword evidence="4" id="KW-0732">Signal</keyword>
<organism evidence="11 12">
    <name type="scientific">Vitis vinifera</name>
    <name type="common">Grape</name>
    <dbReference type="NCBI Taxonomy" id="29760"/>
    <lineage>
        <taxon>Eukaryota</taxon>
        <taxon>Viridiplantae</taxon>
        <taxon>Streptophyta</taxon>
        <taxon>Embryophyta</taxon>
        <taxon>Tracheophyta</taxon>
        <taxon>Spermatophyta</taxon>
        <taxon>Magnoliopsida</taxon>
        <taxon>eudicotyledons</taxon>
        <taxon>Gunneridae</taxon>
        <taxon>Pentapetalae</taxon>
        <taxon>rosids</taxon>
        <taxon>Vitales</taxon>
        <taxon>Vitaceae</taxon>
        <taxon>Viteae</taxon>
        <taxon>Vitis</taxon>
    </lineage>
</organism>
<dbReference type="GO" id="GO:0009506">
    <property type="term" value="C:plasmodesma"/>
    <property type="evidence" value="ECO:0007669"/>
    <property type="project" value="UniProtKB-ARBA"/>
</dbReference>
<evidence type="ECO:0000313" key="12">
    <source>
        <dbReference type="Proteomes" id="UP000288805"/>
    </source>
</evidence>
<dbReference type="PRINTS" id="PR01217">
    <property type="entry name" value="PRICHEXTENSN"/>
</dbReference>
<dbReference type="OrthoDB" id="417697at2759"/>
<evidence type="ECO:0000256" key="2">
    <source>
        <dbReference type="ARBA" id="ARBA00022475"/>
    </source>
</evidence>
<name>A0A438IAW6_VITVI</name>
<accession>A0A438IAW6</accession>
<evidence type="ECO:0000256" key="1">
    <source>
        <dbReference type="ARBA" id="ARBA00004609"/>
    </source>
</evidence>
<gene>
    <name evidence="11" type="primary">PDCB3_1</name>
    <name evidence="11" type="ORF">CK203_028167</name>
</gene>
<evidence type="ECO:0000256" key="9">
    <source>
        <dbReference type="SAM" id="MobiDB-lite"/>
    </source>
</evidence>
<evidence type="ECO:0000256" key="4">
    <source>
        <dbReference type="ARBA" id="ARBA00022729"/>
    </source>
</evidence>
<proteinExistence type="predicted"/>